<organism evidence="9 10">
    <name type="scientific">Tumebacillus amylolyticus</name>
    <dbReference type="NCBI Taxonomy" id="2801339"/>
    <lineage>
        <taxon>Bacteria</taxon>
        <taxon>Bacillati</taxon>
        <taxon>Bacillota</taxon>
        <taxon>Bacilli</taxon>
        <taxon>Bacillales</taxon>
        <taxon>Alicyclobacillaceae</taxon>
        <taxon>Tumebacillus</taxon>
    </lineage>
</organism>
<evidence type="ECO:0000256" key="6">
    <source>
        <dbReference type="ARBA" id="ARBA00022888"/>
    </source>
</evidence>
<dbReference type="SUPFAM" id="SSF52402">
    <property type="entry name" value="Adenine nucleotide alpha hydrolases-like"/>
    <property type="match status" value="1"/>
</dbReference>
<dbReference type="InterPro" id="IPR006426">
    <property type="entry name" value="Asn_synth_AEB"/>
</dbReference>
<dbReference type="PANTHER" id="PTHR43284:SF1">
    <property type="entry name" value="ASPARAGINE SYNTHETASE"/>
    <property type="match status" value="1"/>
</dbReference>
<dbReference type="EC" id="6.3.5.4" evidence="3"/>
<evidence type="ECO:0000256" key="1">
    <source>
        <dbReference type="ARBA" id="ARBA00005187"/>
    </source>
</evidence>
<comment type="caution">
    <text evidence="9">The sequence shown here is derived from an EMBL/GenBank/DDBJ whole genome shotgun (WGS) entry which is preliminary data.</text>
</comment>
<keyword evidence="6" id="KW-0061">Asparagine biosynthesis</keyword>
<dbReference type="InterPro" id="IPR017932">
    <property type="entry name" value="GATase_2_dom"/>
</dbReference>
<keyword evidence="9" id="KW-0436">Ligase</keyword>
<dbReference type="RefSeq" id="WP_201637015.1">
    <property type="nucleotide sequence ID" value="NZ_JAEQNB010000005.1"/>
</dbReference>
<dbReference type="CDD" id="cd01991">
    <property type="entry name" value="Asn_synthase_B_C"/>
    <property type="match status" value="1"/>
</dbReference>
<evidence type="ECO:0000256" key="2">
    <source>
        <dbReference type="ARBA" id="ARBA00005752"/>
    </source>
</evidence>
<reference evidence="9 10" key="1">
    <citation type="submission" date="2021-01" db="EMBL/GenBank/DDBJ databases">
        <title>Tumebacillus sp. strain ITR2 16S ribosomal RNA gene Genome sequencing and assembly.</title>
        <authorList>
            <person name="Kang M."/>
        </authorList>
    </citation>
    <scope>NUCLEOTIDE SEQUENCE [LARGE SCALE GENOMIC DNA]</scope>
    <source>
        <strain evidence="9 10">ITR2</strain>
    </source>
</reference>
<dbReference type="Proteomes" id="UP000602284">
    <property type="component" value="Unassembled WGS sequence"/>
</dbReference>
<dbReference type="GO" id="GO:0004066">
    <property type="term" value="F:asparagine synthase (glutamine-hydrolyzing) activity"/>
    <property type="evidence" value="ECO:0007669"/>
    <property type="project" value="UniProtKB-EC"/>
</dbReference>
<dbReference type="InterPro" id="IPR029055">
    <property type="entry name" value="Ntn_hydrolases_N"/>
</dbReference>
<comment type="similarity">
    <text evidence="2">Belongs to the asparagine synthetase family.</text>
</comment>
<keyword evidence="6" id="KW-0028">Amino-acid biosynthesis</keyword>
<evidence type="ECO:0000256" key="4">
    <source>
        <dbReference type="ARBA" id="ARBA00022741"/>
    </source>
</evidence>
<keyword evidence="10" id="KW-1185">Reference proteome</keyword>
<protein>
    <recommendedName>
        <fullName evidence="3">asparagine synthase (glutamine-hydrolyzing)</fullName>
        <ecNumber evidence="3">6.3.5.4</ecNumber>
    </recommendedName>
</protein>
<dbReference type="InterPro" id="IPR001962">
    <property type="entry name" value="Asn_synthase"/>
</dbReference>
<evidence type="ECO:0000313" key="10">
    <source>
        <dbReference type="Proteomes" id="UP000602284"/>
    </source>
</evidence>
<dbReference type="InterPro" id="IPR014729">
    <property type="entry name" value="Rossmann-like_a/b/a_fold"/>
</dbReference>
<proteinExistence type="inferred from homology"/>
<evidence type="ECO:0000256" key="7">
    <source>
        <dbReference type="ARBA" id="ARBA00048741"/>
    </source>
</evidence>
<name>A0ABS1JD94_9BACL</name>
<dbReference type="InterPro" id="IPR051786">
    <property type="entry name" value="ASN_synthetase/amidase"/>
</dbReference>
<sequence length="558" mass="64851">MNGIAGFLDWKRDGSEQQFSGSSTCSRDHVTVAVEGYLYNQKEIREALTGAGHRLQSGQIAELFQLAYLHWGDAFVERLAGAFAFVIWDSRERRMILGRDQLGMKNLYYSDKGEVVPFGTEIKKVLDHPSVTRNVAGDGVVELLMKGPYFSPGHAVFQDVQEVKPGHLVICTPAGTKSICYWDLQSHLHEDSLEQTVGTIDSLLNAHVSQWSEDQTPPTVILSGGLDSSGLTGMMHRFFEKADGWKSFSGNTKETYEAEDLEDMDFVWVNRVAEHLGMTNVEVLFDLNALWELNTIPRRAHDLPTQAKYEASSYQIYKEIQKQNDRIVIGEGADELFASNYWFYRERQRGEASLPWLPDKAWFYASPDLLESLRAEEYVKQGALDQLRQLSILSSDDDTHVRMRELSYLTIKEYLPYILRHNERMATAAGVELRMPFVDPRLAQYVWNIPWEMKNYRDQPKGVLRQVFRSYLPDFIIDRKKSNVPMVFKSNYSQPLREDTERLLQDRNSPLYDLVDREQIRKSLDEKVIEQDMYMRWRLDYYLQIDHWMREYQVQLKL</sequence>
<comment type="catalytic activity">
    <reaction evidence="7">
        <text>L-aspartate + L-glutamine + ATP + H2O = L-asparagine + L-glutamate + AMP + diphosphate + H(+)</text>
        <dbReference type="Rhea" id="RHEA:12228"/>
        <dbReference type="ChEBI" id="CHEBI:15377"/>
        <dbReference type="ChEBI" id="CHEBI:15378"/>
        <dbReference type="ChEBI" id="CHEBI:29985"/>
        <dbReference type="ChEBI" id="CHEBI:29991"/>
        <dbReference type="ChEBI" id="CHEBI:30616"/>
        <dbReference type="ChEBI" id="CHEBI:33019"/>
        <dbReference type="ChEBI" id="CHEBI:58048"/>
        <dbReference type="ChEBI" id="CHEBI:58359"/>
        <dbReference type="ChEBI" id="CHEBI:456215"/>
        <dbReference type="EC" id="6.3.5.4"/>
    </reaction>
</comment>
<dbReference type="Pfam" id="PF00733">
    <property type="entry name" value="Asn_synthase"/>
    <property type="match status" value="1"/>
</dbReference>
<evidence type="ECO:0000256" key="3">
    <source>
        <dbReference type="ARBA" id="ARBA00012737"/>
    </source>
</evidence>
<keyword evidence="4" id="KW-0547">Nucleotide-binding</keyword>
<gene>
    <name evidence="9" type="primary">asnB</name>
    <name evidence="9" type="ORF">JJB07_16655</name>
</gene>
<dbReference type="PROSITE" id="PS51278">
    <property type="entry name" value="GATASE_TYPE_2"/>
    <property type="match status" value="1"/>
</dbReference>
<evidence type="ECO:0000256" key="5">
    <source>
        <dbReference type="ARBA" id="ARBA00022840"/>
    </source>
</evidence>
<dbReference type="PANTHER" id="PTHR43284">
    <property type="entry name" value="ASPARAGINE SYNTHETASE (GLUTAMINE-HYDROLYZING)"/>
    <property type="match status" value="1"/>
</dbReference>
<evidence type="ECO:0000259" key="8">
    <source>
        <dbReference type="PROSITE" id="PS51278"/>
    </source>
</evidence>
<dbReference type="SUPFAM" id="SSF56235">
    <property type="entry name" value="N-terminal nucleophile aminohydrolases (Ntn hydrolases)"/>
    <property type="match status" value="1"/>
</dbReference>
<comment type="pathway">
    <text evidence="1">Amino-acid biosynthesis; L-asparagine biosynthesis; L-asparagine from L-aspartate (L-Gln route): step 1/1.</text>
</comment>
<evidence type="ECO:0000313" key="9">
    <source>
        <dbReference type="EMBL" id="MBL0388246.1"/>
    </source>
</evidence>
<dbReference type="EMBL" id="JAEQNB010000005">
    <property type="protein sequence ID" value="MBL0388246.1"/>
    <property type="molecule type" value="Genomic_DNA"/>
</dbReference>
<dbReference type="Pfam" id="PF13537">
    <property type="entry name" value="GATase_7"/>
    <property type="match status" value="1"/>
</dbReference>
<dbReference type="Gene3D" id="3.40.50.620">
    <property type="entry name" value="HUPs"/>
    <property type="match status" value="1"/>
</dbReference>
<keyword evidence="5" id="KW-0067">ATP-binding</keyword>
<dbReference type="Gene3D" id="3.60.20.10">
    <property type="entry name" value="Glutamine Phosphoribosylpyrophosphate, subunit 1, domain 1"/>
    <property type="match status" value="1"/>
</dbReference>
<accession>A0ABS1JD94</accession>
<dbReference type="PIRSF" id="PIRSF001589">
    <property type="entry name" value="Asn_synthetase_glu-h"/>
    <property type="match status" value="1"/>
</dbReference>
<dbReference type="NCBIfam" id="TIGR01536">
    <property type="entry name" value="asn_synth_AEB"/>
    <property type="match status" value="1"/>
</dbReference>
<feature type="domain" description="Glutamine amidotransferase type-2" evidence="8">
    <location>
        <begin position="1"/>
        <end position="174"/>
    </location>
</feature>